<proteinExistence type="predicted"/>
<protein>
    <recommendedName>
        <fullName evidence="5">HTH luxR-type domain-containing protein</fullName>
    </recommendedName>
</protein>
<keyword evidence="3" id="KW-0804">Transcription</keyword>
<dbReference type="EMBL" id="BAAAEM010000003">
    <property type="protein sequence ID" value="GAA0480585.1"/>
    <property type="molecule type" value="Genomic_DNA"/>
</dbReference>
<evidence type="ECO:0000256" key="4">
    <source>
        <dbReference type="SAM" id="MobiDB-lite"/>
    </source>
</evidence>
<dbReference type="PRINTS" id="PR00038">
    <property type="entry name" value="HTHLUXR"/>
</dbReference>
<dbReference type="SUPFAM" id="SSF46894">
    <property type="entry name" value="C-terminal effector domain of the bipartite response regulators"/>
    <property type="match status" value="1"/>
</dbReference>
<dbReference type="Pfam" id="PF00196">
    <property type="entry name" value="GerE"/>
    <property type="match status" value="1"/>
</dbReference>
<dbReference type="PROSITE" id="PS00622">
    <property type="entry name" value="HTH_LUXR_1"/>
    <property type="match status" value="1"/>
</dbReference>
<dbReference type="RefSeq" id="WP_229953611.1">
    <property type="nucleotide sequence ID" value="NZ_BAAAEM010000003.1"/>
</dbReference>
<evidence type="ECO:0000259" key="5">
    <source>
        <dbReference type="PROSITE" id="PS50043"/>
    </source>
</evidence>
<dbReference type="SMART" id="SM00421">
    <property type="entry name" value="HTH_LUXR"/>
    <property type="match status" value="1"/>
</dbReference>
<sequence>MTNERPSGGIASSAQENRAATPDRLGAGVDDIEQLAALIARIKDNEQATDAAQKELRIGEFQVEGWRVPQSYIGPLQTLSRTEAAVMRFLGWGRSNADIASLLNIHDNTVRTHLNNAIGKLEVDGSRGLVALAGLLFHPVN</sequence>
<gene>
    <name evidence="6" type="ORF">GCM10009096_23310</name>
</gene>
<keyword evidence="1" id="KW-0805">Transcription regulation</keyword>
<feature type="domain" description="HTH luxR-type" evidence="5">
    <location>
        <begin position="72"/>
        <end position="137"/>
    </location>
</feature>
<evidence type="ECO:0000313" key="7">
    <source>
        <dbReference type="Proteomes" id="UP001500713"/>
    </source>
</evidence>
<dbReference type="InterPro" id="IPR000792">
    <property type="entry name" value="Tscrpt_reg_LuxR_C"/>
</dbReference>
<evidence type="ECO:0000256" key="3">
    <source>
        <dbReference type="ARBA" id="ARBA00023163"/>
    </source>
</evidence>
<comment type="caution">
    <text evidence="6">The sequence shown here is derived from an EMBL/GenBank/DDBJ whole genome shotgun (WGS) entry which is preliminary data.</text>
</comment>
<feature type="region of interest" description="Disordered" evidence="4">
    <location>
        <begin position="1"/>
        <end position="26"/>
    </location>
</feature>
<evidence type="ECO:0000313" key="6">
    <source>
        <dbReference type="EMBL" id="GAA0480585.1"/>
    </source>
</evidence>
<dbReference type="InterPro" id="IPR016032">
    <property type="entry name" value="Sig_transdc_resp-reg_C-effctor"/>
</dbReference>
<keyword evidence="7" id="KW-1185">Reference proteome</keyword>
<evidence type="ECO:0000256" key="1">
    <source>
        <dbReference type="ARBA" id="ARBA00023015"/>
    </source>
</evidence>
<dbReference type="PANTHER" id="PTHR44688:SF16">
    <property type="entry name" value="DNA-BINDING TRANSCRIPTIONAL ACTIVATOR DEVR_DOSR"/>
    <property type="match status" value="1"/>
</dbReference>
<dbReference type="PANTHER" id="PTHR44688">
    <property type="entry name" value="DNA-BINDING TRANSCRIPTIONAL ACTIVATOR DEVR_DOSR"/>
    <property type="match status" value="1"/>
</dbReference>
<reference evidence="6 7" key="1">
    <citation type="journal article" date="2019" name="Int. J. Syst. Evol. Microbiol.">
        <title>The Global Catalogue of Microorganisms (GCM) 10K type strain sequencing project: providing services to taxonomists for standard genome sequencing and annotation.</title>
        <authorList>
            <consortium name="The Broad Institute Genomics Platform"/>
            <consortium name="The Broad Institute Genome Sequencing Center for Infectious Disease"/>
            <person name="Wu L."/>
            <person name="Ma J."/>
        </authorList>
    </citation>
    <scope>NUCLEOTIDE SEQUENCE [LARGE SCALE GENOMIC DNA]</scope>
    <source>
        <strain evidence="6 7">JCM 14162</strain>
    </source>
</reference>
<dbReference type="Proteomes" id="UP001500713">
    <property type="component" value="Unassembled WGS sequence"/>
</dbReference>
<keyword evidence="2" id="KW-0238">DNA-binding</keyword>
<organism evidence="6 7">
    <name type="scientific">Parasphingorhabdus litoris</name>
    <dbReference type="NCBI Taxonomy" id="394733"/>
    <lineage>
        <taxon>Bacteria</taxon>
        <taxon>Pseudomonadati</taxon>
        <taxon>Pseudomonadota</taxon>
        <taxon>Alphaproteobacteria</taxon>
        <taxon>Sphingomonadales</taxon>
        <taxon>Sphingomonadaceae</taxon>
        <taxon>Parasphingorhabdus</taxon>
    </lineage>
</organism>
<dbReference type="PROSITE" id="PS50043">
    <property type="entry name" value="HTH_LUXR_2"/>
    <property type="match status" value="1"/>
</dbReference>
<name>A0ABN1ANA3_9SPHN</name>
<evidence type="ECO:0000256" key="2">
    <source>
        <dbReference type="ARBA" id="ARBA00023125"/>
    </source>
</evidence>
<dbReference type="Gene3D" id="1.10.10.10">
    <property type="entry name" value="Winged helix-like DNA-binding domain superfamily/Winged helix DNA-binding domain"/>
    <property type="match status" value="1"/>
</dbReference>
<dbReference type="CDD" id="cd06170">
    <property type="entry name" value="LuxR_C_like"/>
    <property type="match status" value="1"/>
</dbReference>
<accession>A0ABN1ANA3</accession>
<dbReference type="InterPro" id="IPR036388">
    <property type="entry name" value="WH-like_DNA-bd_sf"/>
</dbReference>
<feature type="compositionally biased region" description="Polar residues" evidence="4">
    <location>
        <begin position="1"/>
        <end position="18"/>
    </location>
</feature>